<evidence type="ECO:0008006" key="7">
    <source>
        <dbReference type="Google" id="ProtNLM"/>
    </source>
</evidence>
<dbReference type="InterPro" id="IPR005202">
    <property type="entry name" value="TF_GRAS"/>
</dbReference>
<dbReference type="Pfam" id="PF03514">
    <property type="entry name" value="GRAS"/>
    <property type="match status" value="1"/>
</dbReference>
<protein>
    <recommendedName>
        <fullName evidence="7">Nodulation signaling pathway 2-like protein</fullName>
    </recommendedName>
</protein>
<proteinExistence type="inferred from homology"/>
<feature type="compositionally biased region" description="Pro residues" evidence="4">
    <location>
        <begin position="480"/>
        <end position="493"/>
    </location>
</feature>
<feature type="region of interest" description="Leucine repeat II (LRII)" evidence="3">
    <location>
        <begin position="264"/>
        <end position="296"/>
    </location>
</feature>
<evidence type="ECO:0000256" key="1">
    <source>
        <dbReference type="ARBA" id="ARBA00023015"/>
    </source>
</evidence>
<keyword evidence="2" id="KW-0804">Transcription</keyword>
<dbReference type="AlphaFoldDB" id="A0A835RHX2"/>
<keyword evidence="6" id="KW-1185">Reference proteome</keyword>
<evidence type="ECO:0000256" key="3">
    <source>
        <dbReference type="PROSITE-ProRule" id="PRU01191"/>
    </source>
</evidence>
<comment type="similarity">
    <text evidence="3">Belongs to the GRAS family.</text>
</comment>
<evidence type="ECO:0000313" key="5">
    <source>
        <dbReference type="EMBL" id="KAG0492441.1"/>
    </source>
</evidence>
<name>A0A835RHX2_VANPL</name>
<gene>
    <name evidence="5" type="ORF">HPP92_005839</name>
</gene>
<dbReference type="Proteomes" id="UP000636800">
    <property type="component" value="Chromosome 2"/>
</dbReference>
<reference evidence="5 6" key="1">
    <citation type="journal article" date="2020" name="Nat. Food">
        <title>A phased Vanilla planifolia genome enables genetic improvement of flavour and production.</title>
        <authorList>
            <person name="Hasing T."/>
            <person name="Tang H."/>
            <person name="Brym M."/>
            <person name="Khazi F."/>
            <person name="Huang T."/>
            <person name="Chambers A.H."/>
        </authorList>
    </citation>
    <scope>NUCLEOTIDE SEQUENCE [LARGE SCALE GENOMIC DNA]</scope>
    <source>
        <tissue evidence="5">Leaf</tissue>
    </source>
</reference>
<organism evidence="5 6">
    <name type="scientific">Vanilla planifolia</name>
    <name type="common">Vanilla</name>
    <dbReference type="NCBI Taxonomy" id="51239"/>
    <lineage>
        <taxon>Eukaryota</taxon>
        <taxon>Viridiplantae</taxon>
        <taxon>Streptophyta</taxon>
        <taxon>Embryophyta</taxon>
        <taxon>Tracheophyta</taxon>
        <taxon>Spermatophyta</taxon>
        <taxon>Magnoliopsida</taxon>
        <taxon>Liliopsida</taxon>
        <taxon>Asparagales</taxon>
        <taxon>Orchidaceae</taxon>
        <taxon>Vanilloideae</taxon>
        <taxon>Vanilleae</taxon>
        <taxon>Vanilla</taxon>
    </lineage>
</organism>
<feature type="short sequence motif" description="VHIID" evidence="3">
    <location>
        <begin position="208"/>
        <end position="212"/>
    </location>
</feature>
<dbReference type="PROSITE" id="PS50985">
    <property type="entry name" value="GRAS"/>
    <property type="match status" value="1"/>
</dbReference>
<dbReference type="EMBL" id="JADCNL010000002">
    <property type="protein sequence ID" value="KAG0492441.1"/>
    <property type="molecule type" value="Genomic_DNA"/>
</dbReference>
<comment type="caution">
    <text evidence="5">The sequence shown here is derived from an EMBL/GenBank/DDBJ whole genome shotgun (WGS) entry which is preliminary data.</text>
</comment>
<feature type="region of interest" description="Disordered" evidence="4">
    <location>
        <begin position="479"/>
        <end position="505"/>
    </location>
</feature>
<keyword evidence="1" id="KW-0805">Transcription regulation</keyword>
<comment type="caution">
    <text evidence="3">Lacks conserved residue(s) required for the propagation of feature annotation.</text>
</comment>
<evidence type="ECO:0000313" key="6">
    <source>
        <dbReference type="Proteomes" id="UP000636800"/>
    </source>
</evidence>
<accession>A0A835RHX2</accession>
<feature type="region of interest" description="SAW" evidence="3">
    <location>
        <begin position="404"/>
        <end position="479"/>
    </location>
</feature>
<sequence length="505" mass="54592">MEVAMDGMMEMDKFGCGFAIDGELGWSSWSPGIDWEYFPAADDFHGLIESMISDGADRGGYGLPEFCDGSVTVSASSTNTPNTPTEELATVGTVDDEMGLRLVHLLIAAAEALTGVQKCPELAHVILARLKELLARGGESSMERLAAYFTDALQGLLDGGRQQEDPPPNPGELLKAFHLLQGMSPCVKFGYLTANQAIVEAVTDQRRVHIVDYDIAEGAQWASLMQALVTRKDGQSPPLPPPHLRITAVTRCGAGRRSVATIHDTGRRLAAFAASVGLSFSFGQCRLDSDEQFRPAAVKLFKGEALVLNCVINPPHLPRRSAVSVRSFLASAPSLGARLVTVVEEERGGGKGDEGRGFVGLFMAELQRYSAIWDSLEARFPMQGRARGVVDRLIMGPRITEAVETAYRRREEGSVALEGWGKWLEAVGFGRVVLSFFNLCQAKLLLGLFDDGYRVEEEAPNKLVLCWKNCSLLSVSVWSAPPPSPPSPSPSPSPSEASFPKHSSI</sequence>
<evidence type="ECO:0000256" key="4">
    <source>
        <dbReference type="SAM" id="MobiDB-lite"/>
    </source>
</evidence>
<evidence type="ECO:0000256" key="2">
    <source>
        <dbReference type="ARBA" id="ARBA00023163"/>
    </source>
</evidence>
<feature type="compositionally biased region" description="Low complexity" evidence="4">
    <location>
        <begin position="494"/>
        <end position="505"/>
    </location>
</feature>
<dbReference type="PANTHER" id="PTHR31636">
    <property type="entry name" value="OSJNBA0084A10.13 PROTEIN-RELATED"/>
    <property type="match status" value="1"/>
</dbReference>